<protein>
    <recommendedName>
        <fullName evidence="2">Disaggregatase-related domain-containing protein</fullName>
    </recommendedName>
</protein>
<dbReference type="EMBL" id="CP009516">
    <property type="protein sequence ID" value="AKB78074.1"/>
    <property type="molecule type" value="Genomic_DNA"/>
</dbReference>
<keyword evidence="1" id="KW-0677">Repeat</keyword>
<dbReference type="Proteomes" id="UP000033101">
    <property type="component" value="Chromosome"/>
</dbReference>
<feature type="domain" description="Disaggregatase-related" evidence="2">
    <location>
        <begin position="263"/>
        <end position="412"/>
    </location>
</feature>
<gene>
    <name evidence="3" type="ORF">MSHOH_1591</name>
</gene>
<dbReference type="SMART" id="SM00710">
    <property type="entry name" value="PbH1"/>
    <property type="match status" value="10"/>
</dbReference>
<evidence type="ECO:0000313" key="3">
    <source>
        <dbReference type="EMBL" id="AKB78074.1"/>
    </source>
</evidence>
<dbReference type="InterPro" id="IPR011050">
    <property type="entry name" value="Pectin_lyase_fold/virulence"/>
</dbReference>
<dbReference type="InterPro" id="IPR006626">
    <property type="entry name" value="PbH1"/>
</dbReference>
<evidence type="ECO:0000259" key="2">
    <source>
        <dbReference type="Pfam" id="PF08480"/>
    </source>
</evidence>
<keyword evidence="4" id="KW-1185">Reference proteome</keyword>
<dbReference type="Gene3D" id="2.160.20.10">
    <property type="entry name" value="Single-stranded right-handed beta-helix, Pectin lyase-like"/>
    <property type="match status" value="1"/>
</dbReference>
<dbReference type="PANTHER" id="PTHR22990">
    <property type="entry name" value="F-BOX ONLY PROTEIN"/>
    <property type="match status" value="1"/>
</dbReference>
<accession>A0A0E3S953</accession>
<name>A0A0E3S953_9EURY</name>
<sequence length="412" mass="44652">MLKKKLGILFLAGCILIFANAHVALCISSEPVVYVAGDGSGDFNCDGKDDHIQINEALTFVAENSAYTTVHLEGPFTYVIDDTLLIGSNTILEGDSSAVIKLVDDAGWPAYKGIIQPREESAHEITIQGFEIDGNDANQPVSNGECYYTVMLLDGCTNVTVRNMYVHDSNNDGVRVLNRVYTEGSGNIDIYNNRFYCCCHNSVYLAKVSSANIHNNAFIPFSNDGITITDSNHISIHDNTIDPGISTGGCGIQIQKAASIPAMDNIEIYGNNISNTNLAGVLVHGYNSYPVPSGAQNVYIHHNIISGCGQHMGLSTYFGGGINVQGFSNTTIENNLIDGCYHDGISMKNVWLMPPKYMYKTIIRDNVVTNTLPGRLISGSGHGISIYDTSMYTVSLENNDVWNNGAGNYLNV</sequence>
<dbReference type="PANTHER" id="PTHR22990:SF15">
    <property type="entry name" value="F-BOX ONLY PROTEIN 10"/>
    <property type="match status" value="1"/>
</dbReference>
<dbReference type="InterPro" id="IPR012334">
    <property type="entry name" value="Pectin_lyas_fold"/>
</dbReference>
<dbReference type="Pfam" id="PF08480">
    <property type="entry name" value="Disaggr_assoc"/>
    <property type="match status" value="1"/>
</dbReference>
<dbReference type="KEGG" id="mhor:MSHOH_1591"/>
<evidence type="ECO:0000256" key="1">
    <source>
        <dbReference type="ARBA" id="ARBA00022737"/>
    </source>
</evidence>
<evidence type="ECO:0000313" key="4">
    <source>
        <dbReference type="Proteomes" id="UP000033101"/>
    </source>
</evidence>
<dbReference type="HOGENOM" id="CLU_012607_1_0_2"/>
<organism evidence="3 4">
    <name type="scientific">Methanosarcina horonobensis HB-1 = JCM 15518</name>
    <dbReference type="NCBI Taxonomy" id="1434110"/>
    <lineage>
        <taxon>Archaea</taxon>
        <taxon>Methanobacteriati</taxon>
        <taxon>Methanobacteriota</taxon>
        <taxon>Stenosarchaea group</taxon>
        <taxon>Methanomicrobia</taxon>
        <taxon>Methanosarcinales</taxon>
        <taxon>Methanosarcinaceae</taxon>
        <taxon>Methanosarcina</taxon>
    </lineage>
</organism>
<dbReference type="PATRIC" id="fig|1434110.4.peg.2007"/>
<dbReference type="InterPro" id="IPR051550">
    <property type="entry name" value="SCF-Subunits/Alg-Epimerases"/>
</dbReference>
<proteinExistence type="predicted"/>
<dbReference type="AlphaFoldDB" id="A0A0E3S953"/>
<reference evidence="3 4" key="1">
    <citation type="submission" date="2014-07" db="EMBL/GenBank/DDBJ databases">
        <title>Methanogenic archaea and the global carbon cycle.</title>
        <authorList>
            <person name="Henriksen J.R."/>
            <person name="Luke J."/>
            <person name="Reinhart S."/>
            <person name="Benedict M.N."/>
            <person name="Youngblut N.D."/>
            <person name="Metcalf M.E."/>
            <person name="Whitaker R.J."/>
            <person name="Metcalf W.W."/>
        </authorList>
    </citation>
    <scope>NUCLEOTIDE SEQUENCE [LARGE SCALE GENOMIC DNA]</scope>
    <source>
        <strain evidence="3 4">HB-1</strain>
    </source>
</reference>
<dbReference type="SUPFAM" id="SSF51126">
    <property type="entry name" value="Pectin lyase-like"/>
    <property type="match status" value="1"/>
</dbReference>
<dbReference type="InterPro" id="IPR013687">
    <property type="entry name" value="Disaggr-rel"/>
</dbReference>